<organism evidence="2 3">
    <name type="scientific">Streptomyces qinglanensis</name>
    <dbReference type="NCBI Taxonomy" id="943816"/>
    <lineage>
        <taxon>Bacteria</taxon>
        <taxon>Bacillati</taxon>
        <taxon>Actinomycetota</taxon>
        <taxon>Actinomycetes</taxon>
        <taxon>Kitasatosporales</taxon>
        <taxon>Streptomycetaceae</taxon>
        <taxon>Streptomyces</taxon>
    </lineage>
</organism>
<keyword evidence="1" id="KW-0812">Transmembrane</keyword>
<evidence type="ECO:0000256" key="1">
    <source>
        <dbReference type="SAM" id="Phobius"/>
    </source>
</evidence>
<dbReference type="EMBL" id="FOGO01000003">
    <property type="protein sequence ID" value="SER63327.1"/>
    <property type="molecule type" value="Genomic_DNA"/>
</dbReference>
<evidence type="ECO:0008006" key="4">
    <source>
        <dbReference type="Google" id="ProtNLM"/>
    </source>
</evidence>
<dbReference type="RefSeq" id="WP_074999371.1">
    <property type="nucleotide sequence ID" value="NZ_FOGO01000003.1"/>
</dbReference>
<name>A0A1H9QSG9_9ACTN</name>
<proteinExistence type="predicted"/>
<accession>A0A1H9QSG9</accession>
<keyword evidence="3" id="KW-1185">Reference proteome</keyword>
<feature type="transmembrane region" description="Helical" evidence="1">
    <location>
        <begin position="147"/>
        <end position="168"/>
    </location>
</feature>
<sequence length="235" mass="24037">MTVGWCSRALRAGVFSALCVLVAALGHVLMSGNDVPAWALGSGLAVTAAGAWGLADRERGLKLVVTVAVVVQAVLHSAFSLAQSLSSPPSGPVPRGTQAVDVGAPHGGTGRLCGEQLVPHDGSPAAGTGHLHSGPMGHMDHSMSGTWSFGMLAAHLLAALLCGLWLGYGERAAFRLLRAVAGWLTAPLRLLLALPRTAERARLRAARSVADRTAQLLLLAFSITSRGPPAVTAAA</sequence>
<reference evidence="3" key="1">
    <citation type="submission" date="2016-10" db="EMBL/GenBank/DDBJ databases">
        <authorList>
            <person name="Varghese N."/>
            <person name="Submissions S."/>
        </authorList>
    </citation>
    <scope>NUCLEOTIDE SEQUENCE [LARGE SCALE GENOMIC DNA]</scope>
    <source>
        <strain evidence="3">CGMCC 4.6825</strain>
    </source>
</reference>
<feature type="transmembrane region" description="Helical" evidence="1">
    <location>
        <begin position="35"/>
        <end position="54"/>
    </location>
</feature>
<evidence type="ECO:0000313" key="2">
    <source>
        <dbReference type="EMBL" id="SER63327.1"/>
    </source>
</evidence>
<feature type="transmembrane region" description="Helical" evidence="1">
    <location>
        <begin position="12"/>
        <end position="29"/>
    </location>
</feature>
<feature type="transmembrane region" description="Helical" evidence="1">
    <location>
        <begin position="61"/>
        <end position="82"/>
    </location>
</feature>
<evidence type="ECO:0000313" key="3">
    <source>
        <dbReference type="Proteomes" id="UP000182841"/>
    </source>
</evidence>
<keyword evidence="1" id="KW-1133">Transmembrane helix</keyword>
<protein>
    <recommendedName>
        <fullName evidence="4">Integral membrane protein</fullName>
    </recommendedName>
</protein>
<dbReference type="Proteomes" id="UP000182841">
    <property type="component" value="Unassembled WGS sequence"/>
</dbReference>
<dbReference type="OrthoDB" id="4558679at2"/>
<keyword evidence="1" id="KW-0472">Membrane</keyword>
<dbReference type="AlphaFoldDB" id="A0A1H9QSG9"/>
<gene>
    <name evidence="2" type="ORF">SAMN05421870_10383</name>
</gene>